<evidence type="ECO:0000313" key="5">
    <source>
        <dbReference type="Proteomes" id="UP001242045"/>
    </source>
</evidence>
<gene>
    <name evidence="4" type="ORF">J2W31_006497</name>
</gene>
<sequence>MNRITAAFQRALCALVFVFGLSGAHAQIPVTDVASLTQQIQQVMSWAQQYQQMIDQLQNQKEQIENQVKQIKAVTDGRGMSQLGADMKRQALPADFLQQYDRLRSQGSSGASSGARTIYAGIKTFDCAQKFPNDQASRLSCEASAMAIPQNVDVINTSIDSAKQRQQQLQSFIGRVDTADQKAASDLSNRIASEIALMQNEKMLMDMALQQQQQQLALTQQKQAEEGAKRLTRGSGGGANPFNLN</sequence>
<dbReference type="SUPFAM" id="SSF101082">
    <property type="entry name" value="Typo IV secretion system protein TraC"/>
    <property type="match status" value="1"/>
</dbReference>
<dbReference type="AlphaFoldDB" id="A0AAW8D9N3"/>
<dbReference type="EMBL" id="JAUSRD010000027">
    <property type="protein sequence ID" value="MDP9897353.1"/>
    <property type="molecule type" value="Genomic_DNA"/>
</dbReference>
<feature type="region of interest" description="Disordered" evidence="2">
    <location>
        <begin position="220"/>
        <end position="245"/>
    </location>
</feature>
<dbReference type="InterPro" id="IPR023220">
    <property type="entry name" value="T4SS_VirB5-domain"/>
</dbReference>
<reference evidence="4" key="1">
    <citation type="submission" date="2023-07" db="EMBL/GenBank/DDBJ databases">
        <title>Sorghum-associated microbial communities from plants grown in Nebraska, USA.</title>
        <authorList>
            <person name="Schachtman D."/>
        </authorList>
    </citation>
    <scope>NUCLEOTIDE SEQUENCE</scope>
    <source>
        <strain evidence="4">DS3754</strain>
    </source>
</reference>
<feature type="signal peptide" evidence="3">
    <location>
        <begin position="1"/>
        <end position="26"/>
    </location>
</feature>
<evidence type="ECO:0000256" key="2">
    <source>
        <dbReference type="SAM" id="MobiDB-lite"/>
    </source>
</evidence>
<dbReference type="Proteomes" id="UP001242045">
    <property type="component" value="Unassembled WGS sequence"/>
</dbReference>
<evidence type="ECO:0000256" key="3">
    <source>
        <dbReference type="SAM" id="SignalP"/>
    </source>
</evidence>
<protein>
    <submittedName>
        <fullName evidence="4">Type IV secretion system protein VirB5</fullName>
    </submittedName>
</protein>
<dbReference type="Gene3D" id="1.20.58.430">
    <property type="entry name" value="Type IV secretion system, VirB5-domain"/>
    <property type="match status" value="1"/>
</dbReference>
<dbReference type="InterPro" id="IPR014158">
    <property type="entry name" value="T4SS_VirB5"/>
</dbReference>
<dbReference type="RefSeq" id="WP_307687288.1">
    <property type="nucleotide sequence ID" value="NZ_JAUSRD010000027.1"/>
</dbReference>
<feature type="chain" id="PRO_5043779175" evidence="3">
    <location>
        <begin position="27"/>
        <end position="245"/>
    </location>
</feature>
<organism evidence="4 5">
    <name type="scientific">Variovorax boronicumulans</name>
    <dbReference type="NCBI Taxonomy" id="436515"/>
    <lineage>
        <taxon>Bacteria</taxon>
        <taxon>Pseudomonadati</taxon>
        <taxon>Pseudomonadota</taxon>
        <taxon>Betaproteobacteria</taxon>
        <taxon>Burkholderiales</taxon>
        <taxon>Comamonadaceae</taxon>
        <taxon>Variovorax</taxon>
    </lineage>
</organism>
<evidence type="ECO:0000256" key="1">
    <source>
        <dbReference type="SAM" id="Coils"/>
    </source>
</evidence>
<accession>A0AAW8D9N3</accession>
<keyword evidence="1" id="KW-0175">Coiled coil</keyword>
<comment type="caution">
    <text evidence="4">The sequence shown here is derived from an EMBL/GenBank/DDBJ whole genome shotgun (WGS) entry which is preliminary data.</text>
</comment>
<keyword evidence="3" id="KW-0732">Signal</keyword>
<proteinExistence type="predicted"/>
<feature type="coiled-coil region" evidence="1">
    <location>
        <begin position="43"/>
        <end position="77"/>
    </location>
</feature>
<name>A0AAW8D9N3_9BURK</name>
<evidence type="ECO:0000313" key="4">
    <source>
        <dbReference type="EMBL" id="MDP9897353.1"/>
    </source>
</evidence>
<dbReference type="Pfam" id="PF07996">
    <property type="entry name" value="T4SS"/>
    <property type="match status" value="1"/>
</dbReference>